<keyword evidence="4" id="KW-1185">Reference proteome</keyword>
<evidence type="ECO:0000313" key="3">
    <source>
        <dbReference type="EMBL" id="RAO68032.1"/>
    </source>
</evidence>
<evidence type="ECO:0000259" key="1">
    <source>
        <dbReference type="Pfam" id="PF01408"/>
    </source>
</evidence>
<dbReference type="SUPFAM" id="SSF51735">
    <property type="entry name" value="NAD(P)-binding Rossmann-fold domains"/>
    <property type="match status" value="1"/>
</dbReference>
<dbReference type="EMBL" id="MIKG01000006">
    <property type="protein sequence ID" value="RAO68032.1"/>
    <property type="molecule type" value="Genomic_DNA"/>
</dbReference>
<protein>
    <recommendedName>
        <fullName evidence="5">Gfo/Idh/MocA-like oxidoreductase N-terminal domain-containing protein</fullName>
    </recommendedName>
</protein>
<dbReference type="PANTHER" id="PTHR42840:SF5">
    <property type="entry name" value="NAD(P)-BINDING ROSSMANN-FOLD SUPERFAMILY PROTEIN"/>
    <property type="match status" value="1"/>
</dbReference>
<evidence type="ECO:0008006" key="5">
    <source>
        <dbReference type="Google" id="ProtNLM"/>
    </source>
</evidence>
<evidence type="ECO:0000259" key="2">
    <source>
        <dbReference type="Pfam" id="PF02894"/>
    </source>
</evidence>
<feature type="domain" description="Gfo/Idh/MocA-like oxidoreductase C-terminal" evidence="2">
    <location>
        <begin position="146"/>
        <end position="334"/>
    </location>
</feature>
<gene>
    <name evidence="3" type="ORF">BHQ10_004044</name>
</gene>
<dbReference type="GO" id="GO:0006740">
    <property type="term" value="P:NADPH regeneration"/>
    <property type="evidence" value="ECO:0007669"/>
    <property type="project" value="TreeGrafter"/>
</dbReference>
<dbReference type="Gene3D" id="3.40.50.720">
    <property type="entry name" value="NAD(P)-binding Rossmann-like Domain"/>
    <property type="match status" value="1"/>
</dbReference>
<dbReference type="RefSeq" id="XP_040732548.1">
    <property type="nucleotide sequence ID" value="XM_040876368.1"/>
</dbReference>
<sequence>MAIGVALIGGGIWAKEEHLPAILASKDLELKAIYSRSIKSAKDVAEEVTEKIDLYSEDTSQGYEDILKRDDIQALIVSLPIANQVPFIRSALSAGKHVLSEKPAAENVADAVDLIKWYHEKKTVNKNVTWGVAENFRYLESFKYARQQIEKLGKIIGFRVRVYSNIKEDWKFFQTSWRKNPTHQGGFLLDGGVHYTAGLRGLLGPDVHFTRLAAFTTLLKEHLPPVDTMDAILKTNTGIQGTFQTSGATTLTGPEWTIACEKGTVTVAKSEVTVRPLDGEEVTKTITDERTGVPPEIRAWGEALAAGKQNPEQTPEEALADLELIELMLRSGEQEGQPQICQHQTTGQY</sequence>
<dbReference type="InterPro" id="IPR036291">
    <property type="entry name" value="NAD(P)-bd_dom_sf"/>
</dbReference>
<dbReference type="OrthoDB" id="64915at2759"/>
<dbReference type="InterPro" id="IPR004104">
    <property type="entry name" value="Gfo/Idh/MocA-like_OxRdtase_C"/>
</dbReference>
<proteinExistence type="predicted"/>
<dbReference type="AlphaFoldDB" id="A0A364KWT8"/>
<organism evidence="3 4">
    <name type="scientific">Talaromyces amestolkiae</name>
    <dbReference type="NCBI Taxonomy" id="1196081"/>
    <lineage>
        <taxon>Eukaryota</taxon>
        <taxon>Fungi</taxon>
        <taxon>Dikarya</taxon>
        <taxon>Ascomycota</taxon>
        <taxon>Pezizomycotina</taxon>
        <taxon>Eurotiomycetes</taxon>
        <taxon>Eurotiomycetidae</taxon>
        <taxon>Eurotiales</taxon>
        <taxon>Trichocomaceae</taxon>
        <taxon>Talaromyces</taxon>
        <taxon>Talaromyces sect. Talaromyces</taxon>
    </lineage>
</organism>
<dbReference type="STRING" id="1196081.A0A364KWT8"/>
<dbReference type="GeneID" id="63793260"/>
<dbReference type="Pfam" id="PF02894">
    <property type="entry name" value="GFO_IDH_MocA_C"/>
    <property type="match status" value="1"/>
</dbReference>
<accession>A0A364KWT8</accession>
<comment type="caution">
    <text evidence="3">The sequence shown here is derived from an EMBL/GenBank/DDBJ whole genome shotgun (WGS) entry which is preliminary data.</text>
</comment>
<feature type="domain" description="Gfo/Idh/MocA-like oxidoreductase N-terminal" evidence="1">
    <location>
        <begin position="3"/>
        <end position="122"/>
    </location>
</feature>
<dbReference type="SUPFAM" id="SSF55347">
    <property type="entry name" value="Glyceraldehyde-3-phosphate dehydrogenase-like, C-terminal domain"/>
    <property type="match status" value="1"/>
</dbReference>
<evidence type="ECO:0000313" key="4">
    <source>
        <dbReference type="Proteomes" id="UP000249363"/>
    </source>
</evidence>
<dbReference type="GO" id="GO:0000166">
    <property type="term" value="F:nucleotide binding"/>
    <property type="evidence" value="ECO:0007669"/>
    <property type="project" value="InterPro"/>
</dbReference>
<dbReference type="GO" id="GO:0016491">
    <property type="term" value="F:oxidoreductase activity"/>
    <property type="evidence" value="ECO:0007669"/>
    <property type="project" value="TreeGrafter"/>
</dbReference>
<dbReference type="PANTHER" id="PTHR42840">
    <property type="entry name" value="NAD(P)-BINDING ROSSMANN-FOLD SUPERFAMILY PROTEIN-RELATED"/>
    <property type="match status" value="1"/>
</dbReference>
<dbReference type="GO" id="GO:0005737">
    <property type="term" value="C:cytoplasm"/>
    <property type="evidence" value="ECO:0007669"/>
    <property type="project" value="TreeGrafter"/>
</dbReference>
<name>A0A364KWT8_TALAM</name>
<dbReference type="Pfam" id="PF01408">
    <property type="entry name" value="GFO_IDH_MocA"/>
    <property type="match status" value="1"/>
</dbReference>
<dbReference type="Gene3D" id="3.30.360.10">
    <property type="entry name" value="Dihydrodipicolinate Reductase, domain 2"/>
    <property type="match status" value="1"/>
</dbReference>
<reference evidence="3 4" key="1">
    <citation type="journal article" date="2017" name="Biotechnol. Biofuels">
        <title>Differential beta-glucosidase expression as a function of carbon source availability in Talaromyces amestolkiae: a genomic and proteomic approach.</title>
        <authorList>
            <person name="de Eugenio L.I."/>
            <person name="Mendez-Liter J.A."/>
            <person name="Nieto-Dominguez M."/>
            <person name="Alonso L."/>
            <person name="Gil-Munoz J."/>
            <person name="Barriuso J."/>
            <person name="Prieto A."/>
            <person name="Martinez M.J."/>
        </authorList>
    </citation>
    <scope>NUCLEOTIDE SEQUENCE [LARGE SCALE GENOMIC DNA]</scope>
    <source>
        <strain evidence="3 4">CIB</strain>
    </source>
</reference>
<dbReference type="Proteomes" id="UP000249363">
    <property type="component" value="Unassembled WGS sequence"/>
</dbReference>
<dbReference type="InterPro" id="IPR000683">
    <property type="entry name" value="Gfo/Idh/MocA-like_OxRdtase_N"/>
</dbReference>